<reference evidence="1 2" key="1">
    <citation type="submission" date="2013-05" db="EMBL/GenBank/DDBJ databases">
        <title>Genome assembly of Chondromyces apiculatus DSM 436.</title>
        <authorList>
            <person name="Sharma G."/>
            <person name="Khatri I."/>
            <person name="Kaur C."/>
            <person name="Mayilraj S."/>
            <person name="Subramanian S."/>
        </authorList>
    </citation>
    <scope>NUCLEOTIDE SEQUENCE [LARGE SCALE GENOMIC DNA]</scope>
    <source>
        <strain evidence="1 2">DSM 436</strain>
    </source>
</reference>
<dbReference type="Proteomes" id="UP000019678">
    <property type="component" value="Unassembled WGS sequence"/>
</dbReference>
<protein>
    <submittedName>
        <fullName evidence="1">Uncharacterized protein</fullName>
    </submittedName>
</protein>
<evidence type="ECO:0000313" key="2">
    <source>
        <dbReference type="Proteomes" id="UP000019678"/>
    </source>
</evidence>
<accession>A0A017SZZ4</accession>
<dbReference type="STRING" id="1192034.CAP_7659"/>
<gene>
    <name evidence="1" type="ORF">CAP_7659</name>
</gene>
<keyword evidence="2" id="KW-1185">Reference proteome</keyword>
<proteinExistence type="predicted"/>
<dbReference type="AlphaFoldDB" id="A0A017SZZ4"/>
<organism evidence="1 2">
    <name type="scientific">Chondromyces apiculatus DSM 436</name>
    <dbReference type="NCBI Taxonomy" id="1192034"/>
    <lineage>
        <taxon>Bacteria</taxon>
        <taxon>Pseudomonadati</taxon>
        <taxon>Myxococcota</taxon>
        <taxon>Polyangia</taxon>
        <taxon>Polyangiales</taxon>
        <taxon>Polyangiaceae</taxon>
        <taxon>Chondromyces</taxon>
    </lineage>
</organism>
<dbReference type="EMBL" id="ASRX01000069">
    <property type="protein sequence ID" value="EYF01891.1"/>
    <property type="molecule type" value="Genomic_DNA"/>
</dbReference>
<comment type="caution">
    <text evidence="1">The sequence shown here is derived from an EMBL/GenBank/DDBJ whole genome shotgun (WGS) entry which is preliminary data.</text>
</comment>
<evidence type="ECO:0000313" key="1">
    <source>
        <dbReference type="EMBL" id="EYF01891.1"/>
    </source>
</evidence>
<sequence>MRAALAPLPEVAADPLVPMVALFPDAPKGNPTLSKASGKIVGGHDALGSVRDALELVELQAALGRSRRQR</sequence>
<name>A0A017SZZ4_9BACT</name>
<dbReference type="RefSeq" id="WP_044248471.1">
    <property type="nucleotide sequence ID" value="NZ_ASRX01000069.1"/>
</dbReference>